<evidence type="ECO:0000256" key="14">
    <source>
        <dbReference type="ARBA" id="ARBA00023157"/>
    </source>
</evidence>
<dbReference type="GO" id="GO:0003835">
    <property type="term" value="F:beta-galactoside alpha-2,6-sialyltransferase activity"/>
    <property type="evidence" value="ECO:0007669"/>
    <property type="project" value="UniProtKB-EC"/>
</dbReference>
<evidence type="ECO:0000256" key="19">
    <source>
        <dbReference type="ARBA" id="ARBA00034249"/>
    </source>
</evidence>
<evidence type="ECO:0000256" key="9">
    <source>
        <dbReference type="ARBA" id="ARBA00022692"/>
    </source>
</evidence>
<keyword evidence="12" id="KW-0333">Golgi apparatus</keyword>
<gene>
    <name evidence="26" type="ORF">AALO_G00286500</name>
</gene>
<dbReference type="EMBL" id="JADWDJ010000023">
    <property type="protein sequence ID" value="KAG5261624.1"/>
    <property type="molecule type" value="Genomic_DNA"/>
</dbReference>
<evidence type="ECO:0000256" key="24">
    <source>
        <dbReference type="ARBA" id="ARBA00080062"/>
    </source>
</evidence>
<evidence type="ECO:0000256" key="2">
    <source>
        <dbReference type="ARBA" id="ARBA00004613"/>
    </source>
</evidence>
<dbReference type="FunFam" id="3.90.1480.20:FF:000012">
    <property type="entry name" value="ST6 beta-galactoside alpha-2,6-sialyltransferase 1"/>
    <property type="match status" value="1"/>
</dbReference>
<evidence type="ECO:0000256" key="21">
    <source>
        <dbReference type="ARBA" id="ARBA00069321"/>
    </source>
</evidence>
<keyword evidence="27" id="KW-1185">Reference proteome</keyword>
<keyword evidence="7" id="KW-0328">Glycosyltransferase</keyword>
<keyword evidence="11" id="KW-1133">Transmembrane helix</keyword>
<sequence length="394" mass="46200">MRYWKLLGMLAVVLFSLIFILLRQLEEDCSTIVSLNHTAKERDVRLEFRRALRQRQWKQKVERMWPMDDFTAARAVAKQLRRGRVSELMLSYRLRGVMKHYINNNNYRVAFRGHRVLVRSRRELLCRLKSQMFGLTLDGREPPFSVRGWERLMPRRSLEELYGARLNTCAVVASAGSILHSGLGEEIDGHDAVLRFNAAPTEGFENDVGTKTTIRLLNSQIMAQPRHEFNTSALYRNVTLLAWDPSPYNVDLQRWYEEPDSDLFTPYVERRQLNPSEPFYILHPGYIWRLWDLIQGNTIEDIQPNPPSSGFIGIMVMMGLCETVNVYEYIPSQRQTDQCHYYEDYQDNACTLGAYHPLIYEKVLVRRMSRTSERMIKVKGQLTLQGLRKIQCRL</sequence>
<evidence type="ECO:0000256" key="15">
    <source>
        <dbReference type="ARBA" id="ARBA00023180"/>
    </source>
</evidence>
<organism evidence="26 27">
    <name type="scientific">Alosa alosa</name>
    <name type="common">allis shad</name>
    <dbReference type="NCBI Taxonomy" id="278164"/>
    <lineage>
        <taxon>Eukaryota</taxon>
        <taxon>Metazoa</taxon>
        <taxon>Chordata</taxon>
        <taxon>Craniata</taxon>
        <taxon>Vertebrata</taxon>
        <taxon>Euteleostomi</taxon>
        <taxon>Actinopterygii</taxon>
        <taxon>Neopterygii</taxon>
        <taxon>Teleostei</taxon>
        <taxon>Clupei</taxon>
        <taxon>Clupeiformes</taxon>
        <taxon>Clupeoidei</taxon>
        <taxon>Clupeidae</taxon>
        <taxon>Alosa</taxon>
    </lineage>
</organism>
<evidence type="ECO:0000256" key="18">
    <source>
        <dbReference type="ARBA" id="ARBA00032076"/>
    </source>
</evidence>
<feature type="chain" id="PRO_5043854256" description="Beta-galactoside alpha-2,6-sialyltransferase 1" evidence="25">
    <location>
        <begin position="25"/>
        <end position="394"/>
    </location>
</feature>
<evidence type="ECO:0000256" key="13">
    <source>
        <dbReference type="ARBA" id="ARBA00023136"/>
    </source>
</evidence>
<comment type="catalytic activity">
    <reaction evidence="19">
        <text>a beta-D-galactoside + CMP-N-acetyl-beta-neuraminate = an N-acetyl-alpha-neuraminyl-(2-&gt;6)-beta-D-galactosyl derivative + CMP + H(+)</text>
        <dbReference type="Rhea" id="RHEA:52104"/>
        <dbReference type="ChEBI" id="CHEBI:15378"/>
        <dbReference type="ChEBI" id="CHEBI:28034"/>
        <dbReference type="ChEBI" id="CHEBI:57812"/>
        <dbReference type="ChEBI" id="CHEBI:60377"/>
        <dbReference type="ChEBI" id="CHEBI:136398"/>
        <dbReference type="EC" id="2.4.3.1"/>
    </reaction>
</comment>
<dbReference type="GO" id="GO:0097503">
    <property type="term" value="P:sialylation"/>
    <property type="evidence" value="ECO:0007669"/>
    <property type="project" value="TreeGrafter"/>
</dbReference>
<keyword evidence="8" id="KW-0808">Transferase</keyword>
<accession>A0AAV6FGL6</accession>
<proteinExistence type="inferred from homology"/>
<keyword evidence="15" id="KW-0325">Glycoprotein</keyword>
<evidence type="ECO:0000256" key="5">
    <source>
        <dbReference type="ARBA" id="ARBA00020782"/>
    </source>
</evidence>
<keyword evidence="10" id="KW-0735">Signal-anchor</keyword>
<protein>
    <recommendedName>
        <fullName evidence="21">Beta-galactoside alpha-2,6-sialyltransferase 1</fullName>
        <ecNumber evidence="20">2.4.3.1</ecNumber>
    </recommendedName>
    <alternativeName>
        <fullName evidence="5">Beta-galactoside alpha-2,6-sialyltransferase 2</fullName>
    </alternativeName>
    <alternativeName>
        <fullName evidence="24">CMP-N-acetylneuraminate-beta-galactosamide-alpha-2,6-sialyltransferase 1</fullName>
    </alternativeName>
    <alternativeName>
        <fullName evidence="17">CMP-N-acetylneuraminate-beta-galactosamide-alpha-2,6-sialyltransferase 2</fullName>
    </alternativeName>
    <alternativeName>
        <fullName evidence="23">ST6Gal I</fullName>
    </alternativeName>
    <alternativeName>
        <fullName evidence="16">ST6Gal II</fullName>
    </alternativeName>
    <alternativeName>
        <fullName evidence="22">Sialyltransferase 1</fullName>
    </alternativeName>
    <alternativeName>
        <fullName evidence="18">Sialyltransferase 2</fullName>
    </alternativeName>
</protein>
<evidence type="ECO:0000256" key="20">
    <source>
        <dbReference type="ARBA" id="ARBA00034329"/>
    </source>
</evidence>
<keyword evidence="13" id="KW-0472">Membrane</keyword>
<evidence type="ECO:0000313" key="27">
    <source>
        <dbReference type="Proteomes" id="UP000823561"/>
    </source>
</evidence>
<evidence type="ECO:0000256" key="1">
    <source>
        <dbReference type="ARBA" id="ARBA00004447"/>
    </source>
</evidence>
<evidence type="ECO:0000256" key="11">
    <source>
        <dbReference type="ARBA" id="ARBA00022989"/>
    </source>
</evidence>
<dbReference type="InterPro" id="IPR038578">
    <property type="entry name" value="GT29-like_sf"/>
</dbReference>
<dbReference type="EC" id="2.4.3.1" evidence="20"/>
<evidence type="ECO:0000256" key="3">
    <source>
        <dbReference type="ARBA" id="ARBA00004922"/>
    </source>
</evidence>
<evidence type="ECO:0000256" key="22">
    <source>
        <dbReference type="ARBA" id="ARBA00076526"/>
    </source>
</evidence>
<dbReference type="InterPro" id="IPR001675">
    <property type="entry name" value="Glyco_trans_29"/>
</dbReference>
<dbReference type="GO" id="GO:0032580">
    <property type="term" value="C:Golgi cisterna membrane"/>
    <property type="evidence" value="ECO:0007669"/>
    <property type="project" value="UniProtKB-SubCell"/>
</dbReference>
<comment type="pathway">
    <text evidence="3">Protein modification; protein glycosylation.</text>
</comment>
<name>A0AAV6FGL6_9TELE</name>
<evidence type="ECO:0000256" key="16">
    <source>
        <dbReference type="ARBA" id="ARBA00030410"/>
    </source>
</evidence>
<evidence type="ECO:0000256" key="17">
    <source>
        <dbReference type="ARBA" id="ARBA00030509"/>
    </source>
</evidence>
<evidence type="ECO:0000256" key="25">
    <source>
        <dbReference type="SAM" id="SignalP"/>
    </source>
</evidence>
<comment type="subcellular location">
    <subcellularLocation>
        <location evidence="1">Golgi apparatus</location>
        <location evidence="1">Golgi stack membrane</location>
        <topology evidence="1">Single-pass type II membrane protein</topology>
    </subcellularLocation>
    <subcellularLocation>
        <location evidence="2">Secreted</location>
    </subcellularLocation>
</comment>
<comment type="similarity">
    <text evidence="4">Belongs to the glycosyltransferase 29 family.</text>
</comment>
<dbReference type="AlphaFoldDB" id="A0AAV6FGL6"/>
<evidence type="ECO:0000256" key="12">
    <source>
        <dbReference type="ARBA" id="ARBA00023034"/>
    </source>
</evidence>
<dbReference type="PANTHER" id="PTHR46059:SF3">
    <property type="entry name" value="BETA-GALACTOSIDE ALPHA-2,6-SIALYLTRANSFERASE 2"/>
    <property type="match status" value="1"/>
</dbReference>
<reference evidence="26" key="1">
    <citation type="submission" date="2020-10" db="EMBL/GenBank/DDBJ databases">
        <title>Chromosome-scale genome assembly of the Allis shad, Alosa alosa.</title>
        <authorList>
            <person name="Margot Z."/>
            <person name="Christophe K."/>
            <person name="Cabau C."/>
            <person name="Louis A."/>
            <person name="Berthelot C."/>
            <person name="Parey E."/>
            <person name="Roest Crollius H."/>
            <person name="Montfort J."/>
            <person name="Robinson-Rechavi M."/>
            <person name="Bucao C."/>
            <person name="Bouchez O."/>
            <person name="Gislard M."/>
            <person name="Lluch J."/>
            <person name="Milhes M."/>
            <person name="Lampietro C."/>
            <person name="Lopez Roques C."/>
            <person name="Donnadieu C."/>
            <person name="Braasch I."/>
            <person name="Desvignes T."/>
            <person name="Postlethwait J."/>
            <person name="Bobe J."/>
            <person name="Guiguen Y."/>
        </authorList>
    </citation>
    <scope>NUCLEOTIDE SEQUENCE</scope>
    <source>
        <strain evidence="26">M-15738</strain>
        <tissue evidence="26">Blood</tissue>
    </source>
</reference>
<dbReference type="Proteomes" id="UP000823561">
    <property type="component" value="Chromosome 23"/>
</dbReference>
<comment type="caution">
    <text evidence="26">The sequence shown here is derived from an EMBL/GenBank/DDBJ whole genome shotgun (WGS) entry which is preliminary data.</text>
</comment>
<keyword evidence="25" id="KW-0732">Signal</keyword>
<feature type="signal peptide" evidence="25">
    <location>
        <begin position="1"/>
        <end position="24"/>
    </location>
</feature>
<dbReference type="GO" id="GO:0005576">
    <property type="term" value="C:extracellular region"/>
    <property type="evidence" value="ECO:0007669"/>
    <property type="project" value="UniProtKB-SubCell"/>
</dbReference>
<evidence type="ECO:0000256" key="8">
    <source>
        <dbReference type="ARBA" id="ARBA00022679"/>
    </source>
</evidence>
<evidence type="ECO:0000256" key="23">
    <source>
        <dbReference type="ARBA" id="ARBA00076676"/>
    </source>
</evidence>
<dbReference type="Pfam" id="PF00777">
    <property type="entry name" value="Glyco_transf_29"/>
    <property type="match status" value="1"/>
</dbReference>
<keyword evidence="6" id="KW-0964">Secreted</keyword>
<evidence type="ECO:0000256" key="4">
    <source>
        <dbReference type="ARBA" id="ARBA00006003"/>
    </source>
</evidence>
<evidence type="ECO:0000256" key="7">
    <source>
        <dbReference type="ARBA" id="ARBA00022676"/>
    </source>
</evidence>
<dbReference type="Gene3D" id="3.90.1480.20">
    <property type="entry name" value="Glycosyl transferase family 29"/>
    <property type="match status" value="1"/>
</dbReference>
<evidence type="ECO:0000256" key="6">
    <source>
        <dbReference type="ARBA" id="ARBA00022525"/>
    </source>
</evidence>
<keyword evidence="14" id="KW-1015">Disulfide bond</keyword>
<dbReference type="PANTHER" id="PTHR46059">
    <property type="entry name" value="BETA-GALACTOSIDE ALPHA-2,6-SIALYLTRANSFERASE"/>
    <property type="match status" value="1"/>
</dbReference>
<keyword evidence="9" id="KW-0812">Transmembrane</keyword>
<evidence type="ECO:0000313" key="26">
    <source>
        <dbReference type="EMBL" id="KAG5261624.1"/>
    </source>
</evidence>
<evidence type="ECO:0000256" key="10">
    <source>
        <dbReference type="ARBA" id="ARBA00022968"/>
    </source>
</evidence>